<dbReference type="CDD" id="cd12152">
    <property type="entry name" value="F1-ATPase_delta"/>
    <property type="match status" value="1"/>
</dbReference>
<dbReference type="eggNOG" id="KOG1758">
    <property type="taxonomic scope" value="Eukaryota"/>
</dbReference>
<keyword evidence="5" id="KW-0999">Mitochondrion inner membrane</keyword>
<sequence>MYGSNGHAQARWFRSDIRKNLWKPSEEYMRYSREEKRKLVEIVGLEPSPDTAVFSDAVVKQVDVPTSAGMVGVLANHVPTIGVLKPGVVSVTTTEGSVQRLFVSSGTLSVNIDGSCQVLAEEVLKVEDIDESAARAELESAQRASGEGSEVARAEAQGSEKTTEYLESLKELTLTSKLTHMTIRNMEAEEVVEKEEAKEKEKKEEAKEKEKKEEAKEKKVAERNEKKEEAKEARSRSLPPRLSVHQFINILNPYVHASIPREQCIQIDELLSERGLKRKNESMYDYQKLVTSIEAALKDVREVN</sequence>
<evidence type="ECO:0000256" key="8">
    <source>
        <dbReference type="ARBA" id="ARBA00023128"/>
    </source>
</evidence>
<evidence type="ECO:0000256" key="1">
    <source>
        <dbReference type="ARBA" id="ARBA00004273"/>
    </source>
</evidence>
<dbReference type="Proteomes" id="UP000008068">
    <property type="component" value="Unassembled WGS sequence"/>
</dbReference>
<dbReference type="InterPro" id="IPR036771">
    <property type="entry name" value="ATPsynth_dsu/esu_N"/>
</dbReference>
<proteinExistence type="inferred from homology"/>
<feature type="region of interest" description="Disordered" evidence="10">
    <location>
        <begin position="137"/>
        <end position="164"/>
    </location>
</feature>
<organism evidence="13">
    <name type="scientific">Caenorhabditis brenneri</name>
    <name type="common">Nematode worm</name>
    <dbReference type="NCBI Taxonomy" id="135651"/>
    <lineage>
        <taxon>Eukaryota</taxon>
        <taxon>Metazoa</taxon>
        <taxon>Ecdysozoa</taxon>
        <taxon>Nematoda</taxon>
        <taxon>Chromadorea</taxon>
        <taxon>Rhabditida</taxon>
        <taxon>Rhabditina</taxon>
        <taxon>Rhabditomorpha</taxon>
        <taxon>Rhabditoidea</taxon>
        <taxon>Rhabditidae</taxon>
        <taxon>Peloderinae</taxon>
        <taxon>Caenorhabditis</taxon>
    </lineage>
</organism>
<evidence type="ECO:0000256" key="2">
    <source>
        <dbReference type="ARBA" id="ARBA00005712"/>
    </source>
</evidence>
<keyword evidence="7" id="KW-0406">Ion transport</keyword>
<dbReference type="HOGENOM" id="CLU_915959_0_0_1"/>
<keyword evidence="9" id="KW-0472">Membrane</keyword>
<dbReference type="STRING" id="135651.G0PG94"/>
<evidence type="ECO:0000256" key="3">
    <source>
        <dbReference type="ARBA" id="ARBA00022448"/>
    </source>
</evidence>
<dbReference type="Pfam" id="PF02823">
    <property type="entry name" value="ATP-synt_DE_N"/>
    <property type="match status" value="1"/>
</dbReference>
<dbReference type="SUPFAM" id="SSF51344">
    <property type="entry name" value="Epsilon subunit of F1F0-ATP synthase N-terminal domain"/>
    <property type="match status" value="1"/>
</dbReference>
<dbReference type="GO" id="GO:0005743">
    <property type="term" value="C:mitochondrial inner membrane"/>
    <property type="evidence" value="ECO:0007669"/>
    <property type="project" value="UniProtKB-SubCell"/>
</dbReference>
<dbReference type="GO" id="GO:0046933">
    <property type="term" value="F:proton-transporting ATP synthase activity, rotational mechanism"/>
    <property type="evidence" value="ECO:0007669"/>
    <property type="project" value="InterPro"/>
</dbReference>
<dbReference type="Gene3D" id="2.60.15.10">
    <property type="entry name" value="F0F1 ATP synthase delta/epsilon subunit, N-terminal"/>
    <property type="match status" value="1"/>
</dbReference>
<name>G0PG94_CAEBE</name>
<dbReference type="HAMAP" id="MF_00530">
    <property type="entry name" value="ATP_synth_epsil_bac"/>
    <property type="match status" value="1"/>
</dbReference>
<evidence type="ECO:0000256" key="5">
    <source>
        <dbReference type="ARBA" id="ARBA00022792"/>
    </source>
</evidence>
<dbReference type="InterPro" id="IPR001469">
    <property type="entry name" value="ATP_synth_F1_dsu/esu"/>
</dbReference>
<reference evidence="13" key="1">
    <citation type="submission" date="2011-07" db="EMBL/GenBank/DDBJ databases">
        <authorList>
            <consortium name="Caenorhabditis brenneri Sequencing and Analysis Consortium"/>
            <person name="Wilson R.K."/>
        </authorList>
    </citation>
    <scope>NUCLEOTIDE SEQUENCE [LARGE SCALE GENOMIC DNA]</scope>
    <source>
        <strain evidence="13">PB2801</strain>
    </source>
</reference>
<dbReference type="PANTHER" id="PTHR13822:SF7">
    <property type="entry name" value="ATP SYNTHASE SUBUNIT DELTA, MITOCHONDRIAL"/>
    <property type="match status" value="1"/>
</dbReference>
<comment type="subcellular location">
    <subcellularLocation>
        <location evidence="1">Mitochondrion inner membrane</location>
    </subcellularLocation>
</comment>
<keyword evidence="3" id="KW-0813">Transport</keyword>
<dbReference type="EMBL" id="GL380409">
    <property type="protein sequence ID" value="EGT54946.1"/>
    <property type="molecule type" value="Genomic_DNA"/>
</dbReference>
<dbReference type="AlphaFoldDB" id="G0PG94"/>
<gene>
    <name evidence="12" type="ORF">CAEBREN_23479</name>
</gene>
<dbReference type="OrthoDB" id="270171at2759"/>
<keyword evidence="6" id="KW-0809">Transit peptide</keyword>
<evidence type="ECO:0000259" key="11">
    <source>
        <dbReference type="Pfam" id="PF02823"/>
    </source>
</evidence>
<feature type="domain" description="ATP synthase F1 complex delta/epsilon subunit N-terminal" evidence="11">
    <location>
        <begin position="48"/>
        <end position="122"/>
    </location>
</feature>
<evidence type="ECO:0000313" key="13">
    <source>
        <dbReference type="Proteomes" id="UP000008068"/>
    </source>
</evidence>
<keyword evidence="8" id="KW-0496">Mitochondrion</keyword>
<evidence type="ECO:0000256" key="6">
    <source>
        <dbReference type="ARBA" id="ARBA00022946"/>
    </source>
</evidence>
<dbReference type="PANTHER" id="PTHR13822">
    <property type="entry name" value="ATP SYNTHASE DELTA/EPSILON CHAIN"/>
    <property type="match status" value="1"/>
</dbReference>
<keyword evidence="13" id="KW-1185">Reference proteome</keyword>
<keyword evidence="4" id="KW-0375">Hydrogen ion transport</keyword>
<feature type="compositionally biased region" description="Basic and acidic residues" evidence="10">
    <location>
        <begin position="194"/>
        <end position="235"/>
    </location>
</feature>
<evidence type="ECO:0000256" key="9">
    <source>
        <dbReference type="ARBA" id="ARBA00023136"/>
    </source>
</evidence>
<protein>
    <recommendedName>
        <fullName evidence="11">ATP synthase F1 complex delta/epsilon subunit N-terminal domain-containing protein</fullName>
    </recommendedName>
</protein>
<dbReference type="InterPro" id="IPR020546">
    <property type="entry name" value="ATP_synth_F1_dsu/esu_N"/>
</dbReference>
<comment type="similarity">
    <text evidence="2">Belongs to the ATPase epsilon chain family.</text>
</comment>
<dbReference type="GO" id="GO:0045259">
    <property type="term" value="C:proton-transporting ATP synthase complex"/>
    <property type="evidence" value="ECO:0007669"/>
    <property type="project" value="InterPro"/>
</dbReference>
<accession>G0PG94</accession>
<evidence type="ECO:0000256" key="10">
    <source>
        <dbReference type="SAM" id="MobiDB-lite"/>
    </source>
</evidence>
<dbReference type="InParanoid" id="G0PG94"/>
<evidence type="ECO:0000256" key="7">
    <source>
        <dbReference type="ARBA" id="ARBA00023065"/>
    </source>
</evidence>
<evidence type="ECO:0000256" key="4">
    <source>
        <dbReference type="ARBA" id="ARBA00022781"/>
    </source>
</evidence>
<evidence type="ECO:0000313" key="12">
    <source>
        <dbReference type="EMBL" id="EGT54946.1"/>
    </source>
</evidence>
<feature type="region of interest" description="Disordered" evidence="10">
    <location>
        <begin position="189"/>
        <end position="238"/>
    </location>
</feature>